<keyword evidence="2" id="KW-1185">Reference proteome</keyword>
<protein>
    <submittedName>
        <fullName evidence="1">Uncharacterized protein</fullName>
    </submittedName>
</protein>
<organism evidence="1 2">
    <name type="scientific">Gemmata palustris</name>
    <dbReference type="NCBI Taxonomy" id="2822762"/>
    <lineage>
        <taxon>Bacteria</taxon>
        <taxon>Pseudomonadati</taxon>
        <taxon>Planctomycetota</taxon>
        <taxon>Planctomycetia</taxon>
        <taxon>Gemmatales</taxon>
        <taxon>Gemmataceae</taxon>
        <taxon>Gemmata</taxon>
    </lineage>
</organism>
<evidence type="ECO:0000313" key="1">
    <source>
        <dbReference type="EMBL" id="MBP3956701.1"/>
    </source>
</evidence>
<sequence length="75" mass="8398">MTVEPTDSPATDAPVPPDGIACPRCKGTKWKVWMTRTMVSRTVRVRDCSSCFLRVRTREVIESVVGEAPRRAIVH</sequence>
<accession>A0ABS5BSK2</accession>
<reference evidence="1 2" key="1">
    <citation type="submission" date="2021-04" db="EMBL/GenBank/DDBJ databases">
        <authorList>
            <person name="Ivanova A."/>
        </authorList>
    </citation>
    <scope>NUCLEOTIDE SEQUENCE [LARGE SCALE GENOMIC DNA]</scope>
    <source>
        <strain evidence="1 2">G18</strain>
    </source>
</reference>
<evidence type="ECO:0000313" key="2">
    <source>
        <dbReference type="Proteomes" id="UP000676565"/>
    </source>
</evidence>
<comment type="caution">
    <text evidence="1">The sequence shown here is derived from an EMBL/GenBank/DDBJ whole genome shotgun (WGS) entry which is preliminary data.</text>
</comment>
<gene>
    <name evidence="1" type="ORF">J8F10_15610</name>
</gene>
<dbReference type="Proteomes" id="UP000676565">
    <property type="component" value="Unassembled WGS sequence"/>
</dbReference>
<proteinExistence type="predicted"/>
<name>A0ABS5BSK2_9BACT</name>
<dbReference type="RefSeq" id="WP_210655066.1">
    <property type="nucleotide sequence ID" value="NZ_JAGKQQ010000001.1"/>
</dbReference>
<dbReference type="EMBL" id="JAGKQQ010000001">
    <property type="protein sequence ID" value="MBP3956701.1"/>
    <property type="molecule type" value="Genomic_DNA"/>
</dbReference>